<reference evidence="3" key="1">
    <citation type="submission" date="2023-10" db="EMBL/GenBank/DDBJ databases">
        <title>Genome assembly of Pristionchus species.</title>
        <authorList>
            <person name="Yoshida K."/>
            <person name="Sommer R.J."/>
        </authorList>
    </citation>
    <scope>NUCLEOTIDE SEQUENCE</scope>
    <source>
        <strain evidence="3">RS0144</strain>
    </source>
</reference>
<dbReference type="AlphaFoldDB" id="A0AAV5T3W2"/>
<dbReference type="PANTHER" id="PTHR34721:SF3">
    <property type="entry name" value="ACTIVIN_RECP DOMAIN-CONTAINING PROTEIN-RELATED"/>
    <property type="match status" value="1"/>
</dbReference>
<dbReference type="Pfam" id="PF00087">
    <property type="entry name" value="Toxin_TOLIP"/>
    <property type="match status" value="1"/>
</dbReference>
<comment type="caution">
    <text evidence="3">The sequence shown here is derived from an EMBL/GenBank/DDBJ whole genome shotgun (WGS) entry which is preliminary data.</text>
</comment>
<evidence type="ECO:0000313" key="4">
    <source>
        <dbReference type="Proteomes" id="UP001432027"/>
    </source>
</evidence>
<feature type="domain" description="Snake toxin/toxin-like" evidence="2">
    <location>
        <begin position="22"/>
        <end position="95"/>
    </location>
</feature>
<feature type="signal peptide" evidence="1">
    <location>
        <begin position="1"/>
        <end position="21"/>
    </location>
</feature>
<evidence type="ECO:0000256" key="1">
    <source>
        <dbReference type="SAM" id="SignalP"/>
    </source>
</evidence>
<keyword evidence="4" id="KW-1185">Reference proteome</keyword>
<feature type="chain" id="PRO_5043652470" description="Snake toxin/toxin-like domain-containing protein" evidence="1">
    <location>
        <begin position="22"/>
        <end position="96"/>
    </location>
</feature>
<dbReference type="Proteomes" id="UP001432027">
    <property type="component" value="Unassembled WGS sequence"/>
</dbReference>
<organism evidence="3 4">
    <name type="scientific">Pristionchus entomophagus</name>
    <dbReference type="NCBI Taxonomy" id="358040"/>
    <lineage>
        <taxon>Eukaryota</taxon>
        <taxon>Metazoa</taxon>
        <taxon>Ecdysozoa</taxon>
        <taxon>Nematoda</taxon>
        <taxon>Chromadorea</taxon>
        <taxon>Rhabditida</taxon>
        <taxon>Rhabditina</taxon>
        <taxon>Diplogasteromorpha</taxon>
        <taxon>Diplogasteroidea</taxon>
        <taxon>Neodiplogasteridae</taxon>
        <taxon>Pristionchus</taxon>
    </lineage>
</organism>
<accession>A0AAV5T3W2</accession>
<dbReference type="PANTHER" id="PTHR34721">
    <property type="entry name" value="PROTEIN CBG09734"/>
    <property type="match status" value="1"/>
</dbReference>
<dbReference type="EMBL" id="BTSX01000003">
    <property type="protein sequence ID" value="GMS90185.1"/>
    <property type="molecule type" value="Genomic_DNA"/>
</dbReference>
<keyword evidence="1" id="KW-0732">Signal</keyword>
<sequence>SFPVTMKFAILVLLSLSVATALKCYVGGSLGNNYDGVKVSVPCNEGEEYCYTSDVAFLGMHSVVRSCDPGDICQAEGCQKVEGVKTCCCKGDNCNA</sequence>
<dbReference type="SUPFAM" id="SSF57302">
    <property type="entry name" value="Snake toxin-like"/>
    <property type="match status" value="1"/>
</dbReference>
<gene>
    <name evidence="3" type="ORF">PENTCL1PPCAC_12360</name>
</gene>
<feature type="non-terminal residue" evidence="3">
    <location>
        <position position="1"/>
    </location>
</feature>
<evidence type="ECO:0000313" key="3">
    <source>
        <dbReference type="EMBL" id="GMS90185.1"/>
    </source>
</evidence>
<name>A0AAV5T3W2_9BILA</name>
<dbReference type="InterPro" id="IPR045860">
    <property type="entry name" value="Snake_toxin-like_sf"/>
</dbReference>
<protein>
    <recommendedName>
        <fullName evidence="2">Snake toxin/toxin-like domain-containing protein</fullName>
    </recommendedName>
</protein>
<proteinExistence type="predicted"/>
<dbReference type="InterPro" id="IPR035076">
    <property type="entry name" value="Toxin/TOLIP"/>
</dbReference>
<evidence type="ECO:0000259" key="2">
    <source>
        <dbReference type="Pfam" id="PF00087"/>
    </source>
</evidence>